<dbReference type="PANTHER" id="PTHR24291:SF43">
    <property type="entry name" value="AROMATASE"/>
    <property type="match status" value="1"/>
</dbReference>
<evidence type="ECO:0000313" key="12">
    <source>
        <dbReference type="RefSeq" id="XP_032801472.1"/>
    </source>
</evidence>
<feature type="non-terminal residue" evidence="12">
    <location>
        <position position="1"/>
    </location>
</feature>
<evidence type="ECO:0000256" key="3">
    <source>
        <dbReference type="ARBA" id="ARBA00010617"/>
    </source>
</evidence>
<comment type="similarity">
    <text evidence="3">Belongs to the cytochrome P450 family.</text>
</comment>
<dbReference type="PRINTS" id="PR00463">
    <property type="entry name" value="EP450I"/>
</dbReference>
<keyword evidence="11" id="KW-1185">Reference proteome</keyword>
<dbReference type="InterPro" id="IPR002401">
    <property type="entry name" value="Cyt_P450_E_grp-I"/>
</dbReference>
<dbReference type="CTD" id="1588"/>
<evidence type="ECO:0000256" key="1">
    <source>
        <dbReference type="ARBA" id="ARBA00001971"/>
    </source>
</evidence>
<sequence>GEVTQGQVTQCVLEMMIAAPDTLSVSLLFMALLIAERPQLQEELHQEALGLLGPLRAPTVRELQLGLPLLERFVSEALRHSPVVDVIMRRAVPTVGGGGGGGGATLGGVPVAPGTNVIVDLRSLHSSPGAFTAPSTFSLDNFAQPVPPRHFQPFGSGPRGCSGKLAAVVMVKATLVTLLRSHRLHAVAAGDALRGLGTSGDLAVHPHEGQAGLVLALLKRGHGGGGGDGGDGDGGGDGGDGGGGGDSDGDGDRGGDWSVETHSH</sequence>
<evidence type="ECO:0000256" key="10">
    <source>
        <dbReference type="SAM" id="MobiDB-lite"/>
    </source>
</evidence>
<organism evidence="11 12">
    <name type="scientific">Petromyzon marinus</name>
    <name type="common">Sea lamprey</name>
    <dbReference type="NCBI Taxonomy" id="7757"/>
    <lineage>
        <taxon>Eukaryota</taxon>
        <taxon>Metazoa</taxon>
        <taxon>Chordata</taxon>
        <taxon>Craniata</taxon>
        <taxon>Vertebrata</taxon>
        <taxon>Cyclostomata</taxon>
        <taxon>Hyperoartia</taxon>
        <taxon>Petromyzontiformes</taxon>
        <taxon>Petromyzontidae</taxon>
        <taxon>Petromyzon</taxon>
    </lineage>
</organism>
<evidence type="ECO:0000256" key="4">
    <source>
        <dbReference type="ARBA" id="ARBA00022723"/>
    </source>
</evidence>
<proteinExistence type="inferred from homology"/>
<dbReference type="GO" id="GO:0005506">
    <property type="term" value="F:iron ion binding"/>
    <property type="evidence" value="ECO:0007669"/>
    <property type="project" value="InterPro"/>
</dbReference>
<reference evidence="12" key="1">
    <citation type="submission" date="2025-08" db="UniProtKB">
        <authorList>
            <consortium name="RefSeq"/>
        </authorList>
    </citation>
    <scope>IDENTIFICATION</scope>
    <source>
        <tissue evidence="12">Sperm</tissue>
    </source>
</reference>
<dbReference type="Pfam" id="PF00067">
    <property type="entry name" value="p450"/>
    <property type="match status" value="1"/>
</dbReference>
<dbReference type="GO" id="GO:0070330">
    <property type="term" value="F:aromatase activity"/>
    <property type="evidence" value="ECO:0007669"/>
    <property type="project" value="TreeGrafter"/>
</dbReference>
<keyword evidence="7" id="KW-0503">Monooxygenase</keyword>
<keyword evidence="4 9" id="KW-0479">Metal-binding</keyword>
<feature type="compositionally biased region" description="Basic and acidic residues" evidence="10">
    <location>
        <begin position="250"/>
        <end position="264"/>
    </location>
</feature>
<dbReference type="InterPro" id="IPR036396">
    <property type="entry name" value="Cyt_P450_sf"/>
</dbReference>
<dbReference type="PRINTS" id="PR00385">
    <property type="entry name" value="P450"/>
</dbReference>
<dbReference type="KEGG" id="pmrn:116938464"/>
<feature type="compositionally biased region" description="Gly residues" evidence="10">
    <location>
        <begin position="223"/>
        <end position="246"/>
    </location>
</feature>
<evidence type="ECO:0000313" key="11">
    <source>
        <dbReference type="Proteomes" id="UP001318040"/>
    </source>
</evidence>
<dbReference type="GO" id="GO:0020037">
    <property type="term" value="F:heme binding"/>
    <property type="evidence" value="ECO:0007669"/>
    <property type="project" value="InterPro"/>
</dbReference>
<protein>
    <submittedName>
        <fullName evidence="12">Aromatase</fullName>
    </submittedName>
</protein>
<evidence type="ECO:0000256" key="2">
    <source>
        <dbReference type="ARBA" id="ARBA00004370"/>
    </source>
</evidence>
<evidence type="ECO:0000256" key="8">
    <source>
        <dbReference type="ARBA" id="ARBA00023136"/>
    </source>
</evidence>
<feature type="binding site" description="axial binding residue" evidence="9">
    <location>
        <position position="161"/>
    </location>
    <ligand>
        <name>heme</name>
        <dbReference type="ChEBI" id="CHEBI:30413"/>
    </ligand>
    <ligandPart>
        <name>Fe</name>
        <dbReference type="ChEBI" id="CHEBI:18248"/>
    </ligandPart>
</feature>
<dbReference type="SUPFAM" id="SSF48264">
    <property type="entry name" value="Cytochrome P450"/>
    <property type="match status" value="1"/>
</dbReference>
<comment type="cofactor">
    <cofactor evidence="1 9">
        <name>heme</name>
        <dbReference type="ChEBI" id="CHEBI:30413"/>
    </cofactor>
</comment>
<keyword evidence="5" id="KW-0560">Oxidoreductase</keyword>
<dbReference type="AlphaFoldDB" id="A0AAJ7WL42"/>
<evidence type="ECO:0000256" key="9">
    <source>
        <dbReference type="PIRSR" id="PIRSR602401-1"/>
    </source>
</evidence>
<dbReference type="InterPro" id="IPR001128">
    <property type="entry name" value="Cyt_P450"/>
</dbReference>
<evidence type="ECO:0000256" key="6">
    <source>
        <dbReference type="ARBA" id="ARBA00023004"/>
    </source>
</evidence>
<comment type="subcellular location">
    <subcellularLocation>
        <location evidence="2">Membrane</location>
    </subcellularLocation>
</comment>
<keyword evidence="9" id="KW-0349">Heme</keyword>
<name>A0AAJ7WL42_PETMA</name>
<dbReference type="GO" id="GO:0032355">
    <property type="term" value="P:response to estradiol"/>
    <property type="evidence" value="ECO:0007669"/>
    <property type="project" value="TreeGrafter"/>
</dbReference>
<evidence type="ECO:0000256" key="7">
    <source>
        <dbReference type="ARBA" id="ARBA00023033"/>
    </source>
</evidence>
<dbReference type="RefSeq" id="XP_032801472.1">
    <property type="nucleotide sequence ID" value="XM_032945581.1"/>
</dbReference>
<dbReference type="GO" id="GO:0008585">
    <property type="term" value="P:female gonad development"/>
    <property type="evidence" value="ECO:0007669"/>
    <property type="project" value="TreeGrafter"/>
</dbReference>
<feature type="region of interest" description="Disordered" evidence="10">
    <location>
        <begin position="223"/>
        <end position="264"/>
    </location>
</feature>
<dbReference type="Proteomes" id="UP001318040">
    <property type="component" value="Unplaced"/>
</dbReference>
<keyword evidence="6 9" id="KW-0408">Iron</keyword>
<dbReference type="InterPro" id="IPR050196">
    <property type="entry name" value="Cytochrome_P450_Monoox"/>
</dbReference>
<dbReference type="Gene3D" id="1.10.630.10">
    <property type="entry name" value="Cytochrome P450"/>
    <property type="match status" value="1"/>
</dbReference>
<dbReference type="PANTHER" id="PTHR24291">
    <property type="entry name" value="CYTOCHROME P450 FAMILY 4"/>
    <property type="match status" value="1"/>
</dbReference>
<dbReference type="GO" id="GO:0016020">
    <property type="term" value="C:membrane"/>
    <property type="evidence" value="ECO:0007669"/>
    <property type="project" value="UniProtKB-SubCell"/>
</dbReference>
<dbReference type="GO" id="GO:0005783">
    <property type="term" value="C:endoplasmic reticulum"/>
    <property type="evidence" value="ECO:0007669"/>
    <property type="project" value="TreeGrafter"/>
</dbReference>
<keyword evidence="8" id="KW-0472">Membrane</keyword>
<evidence type="ECO:0000256" key="5">
    <source>
        <dbReference type="ARBA" id="ARBA00023002"/>
    </source>
</evidence>
<gene>
    <name evidence="12" type="primary">LOC116938464</name>
</gene>
<accession>A0AAJ7WL42</accession>